<feature type="transmembrane region" description="Helical" evidence="6">
    <location>
        <begin position="130"/>
        <end position="152"/>
    </location>
</feature>
<feature type="transmembrane region" description="Helical" evidence="6">
    <location>
        <begin position="103"/>
        <end position="124"/>
    </location>
</feature>
<feature type="transmembrane region" description="Helical" evidence="6">
    <location>
        <begin position="159"/>
        <end position="177"/>
    </location>
</feature>
<gene>
    <name evidence="7" type="ORF">DLJ74_09060</name>
</gene>
<accession>A0A317KZY2</accession>
<organism evidence="7 8">
    <name type="scientific">Gracilibacillus dipsosauri</name>
    <dbReference type="NCBI Taxonomy" id="178340"/>
    <lineage>
        <taxon>Bacteria</taxon>
        <taxon>Bacillati</taxon>
        <taxon>Bacillota</taxon>
        <taxon>Bacilli</taxon>
        <taxon>Bacillales</taxon>
        <taxon>Bacillaceae</taxon>
        <taxon>Gracilibacillus</taxon>
    </lineage>
</organism>
<dbReference type="InterPro" id="IPR005496">
    <property type="entry name" value="Integral_membrane_TerC"/>
</dbReference>
<feature type="transmembrane region" description="Helical" evidence="6">
    <location>
        <begin position="39"/>
        <end position="60"/>
    </location>
</feature>
<dbReference type="PANTHER" id="PTHR30238:SF4">
    <property type="entry name" value="SLL1022 PROTEIN"/>
    <property type="match status" value="1"/>
</dbReference>
<evidence type="ECO:0000256" key="2">
    <source>
        <dbReference type="ARBA" id="ARBA00007511"/>
    </source>
</evidence>
<feature type="transmembrane region" description="Helical" evidence="6">
    <location>
        <begin position="66"/>
        <end position="83"/>
    </location>
</feature>
<comment type="similarity">
    <text evidence="2">Belongs to the TerC family.</text>
</comment>
<comment type="caution">
    <text evidence="7">The sequence shown here is derived from an EMBL/GenBank/DDBJ whole genome shotgun (WGS) entry which is preliminary data.</text>
</comment>
<evidence type="ECO:0000256" key="5">
    <source>
        <dbReference type="ARBA" id="ARBA00023136"/>
    </source>
</evidence>
<dbReference type="Proteomes" id="UP000245624">
    <property type="component" value="Unassembled WGS sequence"/>
</dbReference>
<dbReference type="Pfam" id="PF03741">
    <property type="entry name" value="TerC"/>
    <property type="match status" value="1"/>
</dbReference>
<dbReference type="EMBL" id="QGTD01000008">
    <property type="protein sequence ID" value="PWU69097.1"/>
    <property type="molecule type" value="Genomic_DNA"/>
</dbReference>
<dbReference type="NCBIfam" id="TIGR03717">
    <property type="entry name" value="R_switched_YjbE"/>
    <property type="match status" value="1"/>
</dbReference>
<sequence length="216" mass="23791">MDWVRLLQVISIDIVLSGDNALIIAMATKNLEKRYQNRAIFIGVAGAIVLRILFASGIIYLLRFPFIYLIGGLLLIWIGYKILIKKEENPDISSHHSLYRAILTIISADLVMSLDNVVAIAGASAGNIPLLAIGVIISIPLMVFGAKFIVILLKKFPSLMYVGSAILVYTGADMIVHEEFIIQLFQIHHAVIPLLFSCILTLAVILTGYITNREAT</sequence>
<reference evidence="7 8" key="1">
    <citation type="submission" date="2018-05" db="EMBL/GenBank/DDBJ databases">
        <title>Genomic analysis of Gracilibacillus dipsosauri DD1 reveals novel features of a salt-tolerant amylase.</title>
        <authorList>
            <person name="Deutch C.E."/>
            <person name="Yang S."/>
        </authorList>
    </citation>
    <scope>NUCLEOTIDE SEQUENCE [LARGE SCALE GENOMIC DNA]</scope>
    <source>
        <strain evidence="7 8">DD1</strain>
    </source>
</reference>
<name>A0A317KZY2_9BACI</name>
<evidence type="ECO:0008006" key="9">
    <source>
        <dbReference type="Google" id="ProtNLM"/>
    </source>
</evidence>
<evidence type="ECO:0000256" key="6">
    <source>
        <dbReference type="SAM" id="Phobius"/>
    </source>
</evidence>
<keyword evidence="4 6" id="KW-1133">Transmembrane helix</keyword>
<evidence type="ECO:0000313" key="8">
    <source>
        <dbReference type="Proteomes" id="UP000245624"/>
    </source>
</evidence>
<evidence type="ECO:0000313" key="7">
    <source>
        <dbReference type="EMBL" id="PWU69097.1"/>
    </source>
</evidence>
<dbReference type="AlphaFoldDB" id="A0A317KZY2"/>
<feature type="transmembrane region" description="Helical" evidence="6">
    <location>
        <begin position="189"/>
        <end position="210"/>
    </location>
</feature>
<keyword evidence="3 6" id="KW-0812">Transmembrane</keyword>
<evidence type="ECO:0000256" key="1">
    <source>
        <dbReference type="ARBA" id="ARBA00004141"/>
    </source>
</evidence>
<dbReference type="OrthoDB" id="5295733at2"/>
<keyword evidence="8" id="KW-1185">Reference proteome</keyword>
<protein>
    <recommendedName>
        <fullName evidence="9">TerC family protein</fullName>
    </recommendedName>
</protein>
<feature type="transmembrane region" description="Helical" evidence="6">
    <location>
        <begin position="6"/>
        <end position="27"/>
    </location>
</feature>
<dbReference type="InterPro" id="IPR022301">
    <property type="entry name" value="Integral_membrane_YjbE"/>
</dbReference>
<evidence type="ECO:0000256" key="3">
    <source>
        <dbReference type="ARBA" id="ARBA00022692"/>
    </source>
</evidence>
<keyword evidence="5 6" id="KW-0472">Membrane</keyword>
<proteinExistence type="inferred from homology"/>
<comment type="subcellular location">
    <subcellularLocation>
        <location evidence="1">Membrane</location>
        <topology evidence="1">Multi-pass membrane protein</topology>
    </subcellularLocation>
</comment>
<dbReference type="GO" id="GO:0016020">
    <property type="term" value="C:membrane"/>
    <property type="evidence" value="ECO:0007669"/>
    <property type="project" value="UniProtKB-SubCell"/>
</dbReference>
<evidence type="ECO:0000256" key="4">
    <source>
        <dbReference type="ARBA" id="ARBA00022989"/>
    </source>
</evidence>
<dbReference type="PANTHER" id="PTHR30238">
    <property type="entry name" value="MEMBRANE BOUND PREDICTED REDOX MODULATOR"/>
    <property type="match status" value="1"/>
</dbReference>